<keyword evidence="1" id="KW-0472">Membrane</keyword>
<accession>A0A285SM77</accession>
<dbReference type="PROSITE" id="PS51318">
    <property type="entry name" value="TAT"/>
    <property type="match status" value="1"/>
</dbReference>
<feature type="transmembrane region" description="Helical" evidence="1">
    <location>
        <begin position="49"/>
        <end position="71"/>
    </location>
</feature>
<evidence type="ECO:0000313" key="3">
    <source>
        <dbReference type="Proteomes" id="UP000219331"/>
    </source>
</evidence>
<dbReference type="Pfam" id="PF13379">
    <property type="entry name" value="NMT1_2"/>
    <property type="match status" value="1"/>
</dbReference>
<evidence type="ECO:0000313" key="2">
    <source>
        <dbReference type="EMBL" id="SOC07098.1"/>
    </source>
</evidence>
<dbReference type="InterPro" id="IPR027024">
    <property type="entry name" value="UCP027386_ABC_sbc_TM0202"/>
</dbReference>
<dbReference type="SUPFAM" id="SSF53850">
    <property type="entry name" value="Periplasmic binding protein-like II"/>
    <property type="match status" value="1"/>
</dbReference>
<dbReference type="EMBL" id="OBML01000005">
    <property type="protein sequence ID" value="SOC07098.1"/>
    <property type="molecule type" value="Genomic_DNA"/>
</dbReference>
<dbReference type="PANTHER" id="PTHR30024">
    <property type="entry name" value="ALIPHATIC SULFONATES-BINDING PROTEIN-RELATED"/>
    <property type="match status" value="1"/>
</dbReference>
<dbReference type="Proteomes" id="UP000219331">
    <property type="component" value="Unassembled WGS sequence"/>
</dbReference>
<dbReference type="PIRSF" id="PIRSF027386">
    <property type="entry name" value="UCP027386_ABC_sbc_TM0202"/>
    <property type="match status" value="1"/>
</dbReference>
<sequence length="331" mass="34021">MVSLYPSRRTVLAAAIGGTALLALPAPLRAQVKIPTLALYGPPAGPSVTLAHAIAAGLFGGIAAATSLTAWRNPDELRAGLTSGAIQLSIAPVQAAANLYNRGFPIRLANVMTNGLLYIVSGIPGVAAIPDLRGRSVAVPFRGDTPEILFTRLLAHHRLDPQADLDITYAGSPIEAMQLLLAGRVEAALTAEPSTSATVIAGAQAGKEIRRAIDLQTAWGEMTGAAPVLPQAGLAIMGPFLDAHGDAMPAVLSAIDTATSQVLADPATAAVHATETLGMPAPLLAASIPHSNLVARPANEARADVERMLAAMSGPEMEAINGKLPDKDFYL</sequence>
<name>A0A285SM77_9HYPH</name>
<gene>
    <name evidence="2" type="ORF">SAMN05421512_105291</name>
</gene>
<protein>
    <submittedName>
        <fullName evidence="2">NitT/TauT family transport system substrate-binding protein</fullName>
    </submittedName>
</protein>
<dbReference type="STRING" id="538381.GCA_001696535_02000"/>
<evidence type="ECO:0000256" key="1">
    <source>
        <dbReference type="SAM" id="Phobius"/>
    </source>
</evidence>
<keyword evidence="3" id="KW-1185">Reference proteome</keyword>
<keyword evidence="1" id="KW-1133">Transmembrane helix</keyword>
<dbReference type="RefSeq" id="WP_067219212.1">
    <property type="nucleotide sequence ID" value="NZ_MBQE01000002.1"/>
</dbReference>
<organism evidence="2 3">
    <name type="scientific">Stappia indica</name>
    <dbReference type="NCBI Taxonomy" id="538381"/>
    <lineage>
        <taxon>Bacteria</taxon>
        <taxon>Pseudomonadati</taxon>
        <taxon>Pseudomonadota</taxon>
        <taxon>Alphaproteobacteria</taxon>
        <taxon>Hyphomicrobiales</taxon>
        <taxon>Stappiaceae</taxon>
        <taxon>Stappia</taxon>
    </lineage>
</organism>
<dbReference type="Gene3D" id="3.40.190.10">
    <property type="entry name" value="Periplasmic binding protein-like II"/>
    <property type="match status" value="2"/>
</dbReference>
<reference evidence="2 3" key="1">
    <citation type="submission" date="2017-08" db="EMBL/GenBank/DDBJ databases">
        <authorList>
            <person name="de Groot N.N."/>
        </authorList>
    </citation>
    <scope>NUCLEOTIDE SEQUENCE [LARGE SCALE GENOMIC DNA]</scope>
    <source>
        <strain evidence="2 3">USBA 352</strain>
    </source>
</reference>
<dbReference type="AlphaFoldDB" id="A0A285SM77"/>
<keyword evidence="1" id="KW-0812">Transmembrane</keyword>
<proteinExistence type="predicted"/>
<dbReference type="PANTHER" id="PTHR30024:SF46">
    <property type="entry name" value="ABC TRANSPORTER, SUBSTRATE-BINDING LIPOPROTEIN"/>
    <property type="match status" value="1"/>
</dbReference>
<dbReference type="OrthoDB" id="9814375at2"/>
<dbReference type="InterPro" id="IPR006311">
    <property type="entry name" value="TAT_signal"/>
</dbReference>